<evidence type="ECO:0000313" key="2">
    <source>
        <dbReference type="Proteomes" id="UP000187408"/>
    </source>
</evidence>
<name>A0A1R1MJV3_9BACT</name>
<dbReference type="STRING" id="1914305.BLW93_07315"/>
<dbReference type="Proteomes" id="UP000187408">
    <property type="component" value="Unassembled WGS sequence"/>
</dbReference>
<dbReference type="EMBL" id="MOEN01000031">
    <property type="protein sequence ID" value="OMH40043.1"/>
    <property type="molecule type" value="Genomic_DNA"/>
</dbReference>
<evidence type="ECO:0000313" key="1">
    <source>
        <dbReference type="EMBL" id="OMH40043.1"/>
    </source>
</evidence>
<keyword evidence="2" id="KW-1185">Reference proteome</keyword>
<comment type="caution">
    <text evidence="1">The sequence shown here is derived from an EMBL/GenBank/DDBJ whole genome shotgun (WGS) entry which is preliminary data.</text>
</comment>
<reference evidence="1 2" key="1">
    <citation type="submission" date="2016-10" db="EMBL/GenBank/DDBJ databases">
        <title>Genome sequence of a sulfur-reducing bacterium Desulfurobacterium indicum K6013.</title>
        <authorList>
            <person name="Cao J."/>
            <person name="Shao Z."/>
            <person name="Alain K."/>
            <person name="Jebbar M."/>
        </authorList>
    </citation>
    <scope>NUCLEOTIDE SEQUENCE [LARGE SCALE GENOMIC DNA]</scope>
    <source>
        <strain evidence="1 2">K6013</strain>
    </source>
</reference>
<dbReference type="AlphaFoldDB" id="A0A1R1MJV3"/>
<protein>
    <submittedName>
        <fullName evidence="1">Uncharacterized protein</fullName>
    </submittedName>
</protein>
<accession>A0A1R1MJV3</accession>
<organism evidence="1 2">
    <name type="scientific">Desulfurobacterium indicum</name>
    <dbReference type="NCBI Taxonomy" id="1914305"/>
    <lineage>
        <taxon>Bacteria</taxon>
        <taxon>Pseudomonadati</taxon>
        <taxon>Aquificota</taxon>
        <taxon>Aquificia</taxon>
        <taxon>Desulfurobacteriales</taxon>
        <taxon>Desulfurobacteriaceae</taxon>
        <taxon>Desulfurobacterium</taxon>
    </lineage>
</organism>
<sequence length="71" mass="7655">MTKKDASDAALALLYVLQTLFTQQMMVSTLFLQKIVSTAALALKCAQQIASVLNNSLKAGGFSPLSFNFQL</sequence>
<proteinExistence type="predicted"/>
<gene>
    <name evidence="1" type="ORF">BLW93_07315</name>
</gene>